<comment type="caution">
    <text evidence="5">The sequence shown here is derived from an EMBL/GenBank/DDBJ whole genome shotgun (WGS) entry which is preliminary data.</text>
</comment>
<keyword evidence="4" id="KW-0963">Cytoplasm</keyword>
<evidence type="ECO:0000256" key="2">
    <source>
        <dbReference type="ARBA" id="ARBA00022801"/>
    </source>
</evidence>
<name>A0ABS9MNZ2_9BURK</name>
<keyword evidence="3 4" id="KW-0546">Nucleotide metabolism</keyword>
<accession>A0ABS9MNZ2</accession>
<dbReference type="HAMAP" id="MF_00528">
    <property type="entry name" value="Maf"/>
    <property type="match status" value="1"/>
</dbReference>
<reference evidence="5 6" key="1">
    <citation type="submission" date="2022-02" db="EMBL/GenBank/DDBJ databases">
        <title>Mesosutterella porci, a novel member of the family Sutterellaceae from pig feces.</title>
        <authorList>
            <person name="Wylensek D."/>
            <person name="Clavel T."/>
        </authorList>
    </citation>
    <scope>NUCLEOTIDE SEQUENCE [LARGE SCALE GENOMIC DNA]</scope>
    <source>
        <strain evidence="6">oilRF-744-wt-GAM-9</strain>
    </source>
</reference>
<gene>
    <name evidence="5" type="ORF">MAF45_02600</name>
</gene>
<dbReference type="Gene3D" id="3.90.950.10">
    <property type="match status" value="1"/>
</dbReference>
<dbReference type="Pfam" id="PF02545">
    <property type="entry name" value="Maf"/>
    <property type="match status" value="1"/>
</dbReference>
<dbReference type="InterPro" id="IPR029001">
    <property type="entry name" value="ITPase-like_fam"/>
</dbReference>
<organism evidence="5 6">
    <name type="scientific">Mesosutterella porci</name>
    <dbReference type="NCBI Taxonomy" id="2915351"/>
    <lineage>
        <taxon>Bacteria</taxon>
        <taxon>Pseudomonadati</taxon>
        <taxon>Pseudomonadota</taxon>
        <taxon>Betaproteobacteria</taxon>
        <taxon>Burkholderiales</taxon>
        <taxon>Sutterellaceae</taxon>
        <taxon>Mesosutterella</taxon>
    </lineage>
</organism>
<evidence type="ECO:0000256" key="1">
    <source>
        <dbReference type="ARBA" id="ARBA00001968"/>
    </source>
</evidence>
<dbReference type="NCBIfam" id="TIGR00172">
    <property type="entry name" value="maf"/>
    <property type="match status" value="1"/>
</dbReference>
<evidence type="ECO:0000256" key="4">
    <source>
        <dbReference type="HAMAP-Rule" id="MF_00528"/>
    </source>
</evidence>
<dbReference type="PANTHER" id="PTHR43213">
    <property type="entry name" value="BIFUNCTIONAL DTTP/UTP PYROPHOSPHATASE/METHYLTRANSFERASE PROTEIN-RELATED"/>
    <property type="match status" value="1"/>
</dbReference>
<dbReference type="EC" id="3.6.1.9" evidence="4"/>
<feature type="site" description="Important for substrate specificity" evidence="4">
    <location>
        <position position="13"/>
    </location>
</feature>
<comment type="function">
    <text evidence="4">Nucleoside triphosphate pyrophosphatase that hydrolyzes dTTP and UTP. May have a dual role in cell division arrest and in preventing the incorporation of modified nucleotides into cellular nucleic acids.</text>
</comment>
<dbReference type="RefSeq" id="WP_237977991.1">
    <property type="nucleotide sequence ID" value="NZ_JAKNCT010000002.1"/>
</dbReference>
<dbReference type="PANTHER" id="PTHR43213:SF5">
    <property type="entry name" value="BIFUNCTIONAL DTTP_UTP PYROPHOSPHATASE_METHYLTRANSFERASE PROTEIN-RELATED"/>
    <property type="match status" value="1"/>
</dbReference>
<feature type="site" description="Important for substrate specificity" evidence="4">
    <location>
        <position position="84"/>
    </location>
</feature>
<feature type="site" description="Important for substrate specificity" evidence="4">
    <location>
        <position position="167"/>
    </location>
</feature>
<comment type="catalytic activity">
    <reaction evidence="4">
        <text>UTP + H2O = UMP + diphosphate + H(+)</text>
        <dbReference type="Rhea" id="RHEA:29395"/>
        <dbReference type="ChEBI" id="CHEBI:15377"/>
        <dbReference type="ChEBI" id="CHEBI:15378"/>
        <dbReference type="ChEBI" id="CHEBI:33019"/>
        <dbReference type="ChEBI" id="CHEBI:46398"/>
        <dbReference type="ChEBI" id="CHEBI:57865"/>
        <dbReference type="EC" id="3.6.1.9"/>
    </reaction>
</comment>
<sequence>MPACLYLASKSPRRLEILRNLGYAVVPLPQGGSSPFAFEGDEERAPGESSADYVLRTARTKALQAFEEIRSRNLPRRPVVAADTTVVLGEDILGKPRDKTEEVQFLRRLSCQTHIVRTAVFAGTDEANLRGLVSESRVTFGRITSEDMLAYASCSEPYDKAGGYAVQGLAAAFIEKIEGSYSGIMGLPVYETAALLREFGCGPFQD</sequence>
<dbReference type="CDD" id="cd00555">
    <property type="entry name" value="Maf"/>
    <property type="match status" value="1"/>
</dbReference>
<dbReference type="SUPFAM" id="SSF52972">
    <property type="entry name" value="ITPase-like"/>
    <property type="match status" value="1"/>
</dbReference>
<dbReference type="PIRSF" id="PIRSF006305">
    <property type="entry name" value="Maf"/>
    <property type="match status" value="1"/>
</dbReference>
<keyword evidence="2 4" id="KW-0378">Hydrolase</keyword>
<dbReference type="Proteomes" id="UP001297600">
    <property type="component" value="Unassembled WGS sequence"/>
</dbReference>
<dbReference type="EMBL" id="JAKNCT010000002">
    <property type="protein sequence ID" value="MCG5030342.1"/>
    <property type="molecule type" value="Genomic_DNA"/>
</dbReference>
<comment type="catalytic activity">
    <reaction evidence="4">
        <text>dTTP + H2O = dTMP + diphosphate + H(+)</text>
        <dbReference type="Rhea" id="RHEA:28534"/>
        <dbReference type="ChEBI" id="CHEBI:15377"/>
        <dbReference type="ChEBI" id="CHEBI:15378"/>
        <dbReference type="ChEBI" id="CHEBI:33019"/>
        <dbReference type="ChEBI" id="CHEBI:37568"/>
        <dbReference type="ChEBI" id="CHEBI:63528"/>
        <dbReference type="EC" id="3.6.1.9"/>
    </reaction>
</comment>
<proteinExistence type="inferred from homology"/>
<protein>
    <recommendedName>
        <fullName evidence="4">dTTP/UTP pyrophosphatase</fullName>
        <shortName evidence="4">dTTPase/UTPase</shortName>
        <ecNumber evidence="4">3.6.1.9</ecNumber>
    </recommendedName>
    <alternativeName>
        <fullName evidence="4">Nucleoside triphosphate pyrophosphatase</fullName>
    </alternativeName>
    <alternativeName>
        <fullName evidence="4">Nucleotide pyrophosphatase</fullName>
        <shortName evidence="4">Nucleotide PPase</shortName>
    </alternativeName>
</protein>
<evidence type="ECO:0000256" key="3">
    <source>
        <dbReference type="ARBA" id="ARBA00023080"/>
    </source>
</evidence>
<comment type="cofactor">
    <cofactor evidence="1 4">
        <name>a divalent metal cation</name>
        <dbReference type="ChEBI" id="CHEBI:60240"/>
    </cofactor>
</comment>
<keyword evidence="6" id="KW-1185">Reference proteome</keyword>
<evidence type="ECO:0000313" key="5">
    <source>
        <dbReference type="EMBL" id="MCG5030342.1"/>
    </source>
</evidence>
<dbReference type="InterPro" id="IPR003697">
    <property type="entry name" value="Maf-like"/>
</dbReference>
<comment type="subcellular location">
    <subcellularLocation>
        <location evidence="4">Cytoplasm</location>
    </subcellularLocation>
</comment>
<comment type="caution">
    <text evidence="4">Lacks conserved residue(s) required for the propagation of feature annotation.</text>
</comment>
<comment type="similarity">
    <text evidence="4">Belongs to the Maf family. YhdE subfamily.</text>
</comment>
<feature type="active site" description="Proton acceptor" evidence="4">
    <location>
        <position position="83"/>
    </location>
</feature>
<evidence type="ECO:0000313" key="6">
    <source>
        <dbReference type="Proteomes" id="UP001297600"/>
    </source>
</evidence>